<accession>A0A7Y9THG2</accession>
<evidence type="ECO:0000256" key="1">
    <source>
        <dbReference type="SAM" id="MobiDB-lite"/>
    </source>
</evidence>
<name>A0A7Y9THG2_9BACT</name>
<sequence length="41" mass="4675">MHKATEQEFTAKRTKEEAKQKKTKPNVEASTKRSATVRKAT</sequence>
<feature type="region of interest" description="Disordered" evidence="1">
    <location>
        <begin position="1"/>
        <end position="41"/>
    </location>
</feature>
<dbReference type="Proteomes" id="UP000589520">
    <property type="component" value="Unassembled WGS sequence"/>
</dbReference>
<keyword evidence="3" id="KW-1185">Reference proteome</keyword>
<dbReference type="AlphaFoldDB" id="A0A7Y9THG2"/>
<comment type="caution">
    <text evidence="2">The sequence shown here is derived from an EMBL/GenBank/DDBJ whole genome shotgun (WGS) entry which is preliminary data.</text>
</comment>
<protein>
    <submittedName>
        <fullName evidence="2">Uncharacterized protein</fullName>
    </submittedName>
</protein>
<reference evidence="2 3" key="1">
    <citation type="submission" date="2020-07" db="EMBL/GenBank/DDBJ databases">
        <title>Genomic Encyclopedia of Type Strains, Phase IV (KMG-V): Genome sequencing to study the core and pangenomes of soil and plant-associated prokaryotes.</title>
        <authorList>
            <person name="Whitman W."/>
        </authorList>
    </citation>
    <scope>NUCLEOTIDE SEQUENCE [LARGE SCALE GENOMIC DNA]</scope>
    <source>
        <strain evidence="2 3">X4EP2</strain>
    </source>
</reference>
<dbReference type="RefSeq" id="WP_281372397.1">
    <property type="nucleotide sequence ID" value="NZ_JACCCW010000002.1"/>
</dbReference>
<proteinExistence type="predicted"/>
<feature type="compositionally biased region" description="Basic and acidic residues" evidence="1">
    <location>
        <begin position="1"/>
        <end position="20"/>
    </location>
</feature>
<organism evidence="2 3">
    <name type="scientific">Granulicella arctica</name>
    <dbReference type="NCBI Taxonomy" id="940613"/>
    <lineage>
        <taxon>Bacteria</taxon>
        <taxon>Pseudomonadati</taxon>
        <taxon>Acidobacteriota</taxon>
        <taxon>Terriglobia</taxon>
        <taxon>Terriglobales</taxon>
        <taxon>Acidobacteriaceae</taxon>
        <taxon>Granulicella</taxon>
    </lineage>
</organism>
<gene>
    <name evidence="2" type="ORF">HDF17_002175</name>
</gene>
<evidence type="ECO:0000313" key="3">
    <source>
        <dbReference type="Proteomes" id="UP000589520"/>
    </source>
</evidence>
<dbReference type="EMBL" id="JACCCW010000002">
    <property type="protein sequence ID" value="NYF79855.1"/>
    <property type="molecule type" value="Genomic_DNA"/>
</dbReference>
<evidence type="ECO:0000313" key="2">
    <source>
        <dbReference type="EMBL" id="NYF79855.1"/>
    </source>
</evidence>